<dbReference type="PROSITE" id="PS00518">
    <property type="entry name" value="ZF_RING_1"/>
    <property type="match status" value="1"/>
</dbReference>
<comment type="similarity">
    <text evidence="19">Belongs to the RBR family. RNF144 subfamily.</text>
</comment>
<evidence type="ECO:0000256" key="5">
    <source>
        <dbReference type="ARBA" id="ARBA00012251"/>
    </source>
</evidence>
<evidence type="ECO:0000256" key="10">
    <source>
        <dbReference type="ARBA" id="ARBA00022723"/>
    </source>
</evidence>
<dbReference type="PANTHER" id="PTHR11685">
    <property type="entry name" value="RBR FAMILY RING FINGER AND IBR DOMAIN-CONTAINING"/>
    <property type="match status" value="1"/>
</dbReference>
<evidence type="ECO:0000256" key="14">
    <source>
        <dbReference type="ARBA" id="ARBA00022833"/>
    </source>
</evidence>
<name>A0A1I8GX77_9PLAT</name>
<comment type="function">
    <text evidence="20">E3 ubiquitin-protein ligase which accepts ubiquitin from E2 ubiquitin-conjugating enzymes UBE2L3 and UBE2L6 in the form of a thioester and then directly transfers the ubiquitin to targeted substrates such as LCMT2, thereby promoting their degradation. Induces apoptosis via a p53/TP53-dependent but caspase-independent mechanism. Plays a crucial role in maintaining the genomic stability by controlling the degradation of multiple proteins involved in mitotic progression and DNA damage. Regulates epithelial homeostasis by mediating degradation of CDKN1A and isoform 2 of TP63. Plays a regulatory role in innate immunity by negatively regulating IRF3 activation and IFN-beta production. Mechanistically, inhibits TBK1 phosphorylation and 'Lys-63'-linked polyubiquitination independently of its E3 ligase activity. Alternatively, promotes 'Lys-27' and 'Lys-33'-linked ubiquitination of IFIH1/MDA5, promoting selective autophagic degradation of IFIH1/MDA5 to inhibit antiviral response.</text>
</comment>
<comment type="catalytic activity">
    <reaction evidence="1">
        <text>[E2 ubiquitin-conjugating enzyme]-S-ubiquitinyl-L-cysteine + [acceptor protein]-L-lysine = [E2 ubiquitin-conjugating enzyme]-L-cysteine + [acceptor protein]-N(6)-ubiquitinyl-L-lysine.</text>
        <dbReference type="EC" id="2.3.2.31"/>
    </reaction>
</comment>
<comment type="pathway">
    <text evidence="4">Protein modification; protein ubiquitination.</text>
</comment>
<dbReference type="WBParaSite" id="maker-uti_cns_0003391-snap-gene-0.2-mRNA-1">
    <property type="protein sequence ID" value="maker-uti_cns_0003391-snap-gene-0.2-mRNA-1"/>
    <property type="gene ID" value="maker-uti_cns_0003391-snap-gene-0.2"/>
</dbReference>
<evidence type="ECO:0000313" key="28">
    <source>
        <dbReference type="Proteomes" id="UP000095280"/>
    </source>
</evidence>
<evidence type="ECO:0000256" key="6">
    <source>
        <dbReference type="ARBA" id="ARBA00022490"/>
    </source>
</evidence>
<organism evidence="28 29">
    <name type="scientific">Macrostomum lignano</name>
    <dbReference type="NCBI Taxonomy" id="282301"/>
    <lineage>
        <taxon>Eukaryota</taxon>
        <taxon>Metazoa</taxon>
        <taxon>Spiralia</taxon>
        <taxon>Lophotrochozoa</taxon>
        <taxon>Platyhelminthes</taxon>
        <taxon>Rhabditophora</taxon>
        <taxon>Macrostomorpha</taxon>
        <taxon>Macrostomida</taxon>
        <taxon>Macrostomidae</taxon>
        <taxon>Macrostomum</taxon>
    </lineage>
</organism>
<evidence type="ECO:0000256" key="1">
    <source>
        <dbReference type="ARBA" id="ARBA00001798"/>
    </source>
</evidence>
<keyword evidence="10" id="KW-0479">Metal-binding</keyword>
<evidence type="ECO:0000256" key="16">
    <source>
        <dbReference type="ARBA" id="ARBA00022989"/>
    </source>
</evidence>
<dbReference type="Proteomes" id="UP000095280">
    <property type="component" value="Unplaced"/>
</dbReference>
<evidence type="ECO:0000256" key="3">
    <source>
        <dbReference type="ARBA" id="ARBA00004496"/>
    </source>
</evidence>
<dbReference type="PROSITE" id="PS51873">
    <property type="entry name" value="TRIAD"/>
    <property type="match status" value="1"/>
</dbReference>
<keyword evidence="13" id="KW-0833">Ubl conjugation pathway</keyword>
<keyword evidence="28" id="KW-1185">Reference proteome</keyword>
<dbReference type="InterPro" id="IPR013083">
    <property type="entry name" value="Znf_RING/FYVE/PHD"/>
</dbReference>
<feature type="domain" description="RING-type" evidence="27">
    <location>
        <begin position="454"/>
        <end position="681"/>
    </location>
</feature>
<evidence type="ECO:0000256" key="2">
    <source>
        <dbReference type="ARBA" id="ARBA00004304"/>
    </source>
</evidence>
<evidence type="ECO:0000259" key="26">
    <source>
        <dbReference type="PROSITE" id="PS50089"/>
    </source>
</evidence>
<keyword evidence="8 25" id="KW-0812">Transmembrane</keyword>
<dbReference type="InterPro" id="IPR031127">
    <property type="entry name" value="E3_UB_ligase_RBR"/>
</dbReference>
<dbReference type="InterPro" id="IPR044066">
    <property type="entry name" value="TRIAD_supradom"/>
</dbReference>
<evidence type="ECO:0000256" key="21">
    <source>
        <dbReference type="ARBA" id="ARBA00061765"/>
    </source>
</evidence>
<evidence type="ECO:0000259" key="27">
    <source>
        <dbReference type="PROSITE" id="PS51873"/>
    </source>
</evidence>
<dbReference type="SMART" id="SM00647">
    <property type="entry name" value="IBR"/>
    <property type="match status" value="2"/>
</dbReference>
<dbReference type="GO" id="GO:0031966">
    <property type="term" value="C:mitochondrial membrane"/>
    <property type="evidence" value="ECO:0007669"/>
    <property type="project" value="UniProtKB-SubCell"/>
</dbReference>
<evidence type="ECO:0000256" key="12">
    <source>
        <dbReference type="ARBA" id="ARBA00022771"/>
    </source>
</evidence>
<evidence type="ECO:0000256" key="22">
    <source>
        <dbReference type="ARBA" id="ARBA00069720"/>
    </source>
</evidence>
<evidence type="ECO:0000256" key="9">
    <source>
        <dbReference type="ARBA" id="ARBA00022703"/>
    </source>
</evidence>
<evidence type="ECO:0000256" key="15">
    <source>
        <dbReference type="ARBA" id="ARBA00022843"/>
    </source>
</evidence>
<proteinExistence type="inferred from homology"/>
<evidence type="ECO:0000256" key="11">
    <source>
        <dbReference type="ARBA" id="ARBA00022737"/>
    </source>
</evidence>
<dbReference type="AlphaFoldDB" id="A0A1I8GX77"/>
<dbReference type="Gene3D" id="1.20.120.1750">
    <property type="match status" value="1"/>
</dbReference>
<dbReference type="CDD" id="cd16632">
    <property type="entry name" value="mRING-HC-C4C4_RBR_RNF144"/>
    <property type="match status" value="1"/>
</dbReference>
<dbReference type="Pfam" id="PF22191">
    <property type="entry name" value="IBR_1"/>
    <property type="match status" value="1"/>
</dbReference>
<dbReference type="FunFam" id="1.20.120.1750:FF:000010">
    <property type="entry name" value="RBR-type E3 ubiquitin transferase"/>
    <property type="match status" value="1"/>
</dbReference>
<dbReference type="GO" id="GO:0061630">
    <property type="term" value="F:ubiquitin protein ligase activity"/>
    <property type="evidence" value="ECO:0007669"/>
    <property type="project" value="UniProtKB-EC"/>
</dbReference>
<evidence type="ECO:0000256" key="23">
    <source>
        <dbReference type="ARBA" id="ARBA00078867"/>
    </source>
</evidence>
<keyword evidence="7" id="KW-0808">Transferase</keyword>
<dbReference type="CDD" id="cd20352">
    <property type="entry name" value="Rcat_RBR_RNF144"/>
    <property type="match status" value="1"/>
</dbReference>
<dbReference type="InterPro" id="IPR001841">
    <property type="entry name" value="Znf_RING"/>
</dbReference>
<evidence type="ECO:0000256" key="20">
    <source>
        <dbReference type="ARBA" id="ARBA00060040"/>
    </source>
</evidence>
<dbReference type="CDD" id="cd20349">
    <property type="entry name" value="BRcat_RBR_RNF144"/>
    <property type="match status" value="1"/>
</dbReference>
<evidence type="ECO:0000256" key="4">
    <source>
        <dbReference type="ARBA" id="ARBA00004906"/>
    </source>
</evidence>
<keyword evidence="9" id="KW-0053">Apoptosis</keyword>
<feature type="domain" description="RING-type" evidence="26">
    <location>
        <begin position="458"/>
        <end position="504"/>
    </location>
</feature>
<keyword evidence="16 25" id="KW-1133">Transmembrane helix</keyword>
<evidence type="ECO:0000256" key="24">
    <source>
        <dbReference type="PROSITE-ProRule" id="PRU00175"/>
    </source>
</evidence>
<keyword evidence="17" id="KW-0496">Mitochondrion</keyword>
<accession>A0A1I8GX77</accession>
<dbReference type="Pfam" id="PF01485">
    <property type="entry name" value="IBR"/>
    <property type="match status" value="1"/>
</dbReference>
<dbReference type="PROSITE" id="PS50089">
    <property type="entry name" value="ZF_RING_2"/>
    <property type="match status" value="1"/>
</dbReference>
<dbReference type="FunFam" id="3.30.40.10:FF:000051">
    <property type="entry name" value="RBR-type E3 ubiquitin transferase"/>
    <property type="match status" value="1"/>
</dbReference>
<dbReference type="GO" id="GO:0008270">
    <property type="term" value="F:zinc ion binding"/>
    <property type="evidence" value="ECO:0007669"/>
    <property type="project" value="UniProtKB-KW"/>
</dbReference>
<comment type="subcellular location">
    <subcellularLocation>
        <location evidence="3">Cytoplasm</location>
    </subcellularLocation>
    <subcellularLocation>
        <location evidence="2">Mitochondrion membrane</location>
        <topology evidence="2">Single-pass membrane protein</topology>
    </subcellularLocation>
</comment>
<evidence type="ECO:0000256" key="17">
    <source>
        <dbReference type="ARBA" id="ARBA00023128"/>
    </source>
</evidence>
<feature type="transmembrane region" description="Helical" evidence="25">
    <location>
        <begin position="697"/>
        <end position="721"/>
    </location>
</feature>
<keyword evidence="12 24" id="KW-0863">Zinc-finger</keyword>
<comment type="subunit">
    <text evidence="21">Interacts with UBE2L3, UBE2L6 and LCMT2, as well as with BAX. Interacts with TBK1; this interaction inhibits TBK1 phosphorylation and 'Lys-63'-linked polyubiquitination.</text>
</comment>
<keyword evidence="18 25" id="KW-0472">Membrane</keyword>
<dbReference type="GO" id="GO:0016567">
    <property type="term" value="P:protein ubiquitination"/>
    <property type="evidence" value="ECO:0007669"/>
    <property type="project" value="InterPro"/>
</dbReference>
<dbReference type="EC" id="2.3.2.31" evidence="5"/>
<evidence type="ECO:0000256" key="7">
    <source>
        <dbReference type="ARBA" id="ARBA00022679"/>
    </source>
</evidence>
<evidence type="ECO:0000256" key="19">
    <source>
        <dbReference type="ARBA" id="ARBA00038342"/>
    </source>
</evidence>
<keyword evidence="14" id="KW-0862">Zinc</keyword>
<evidence type="ECO:0000256" key="25">
    <source>
        <dbReference type="SAM" id="Phobius"/>
    </source>
</evidence>
<keyword evidence="15" id="KW-0832">Ubl conjugation</keyword>
<dbReference type="Gene3D" id="3.30.40.10">
    <property type="entry name" value="Zinc/RING finger domain, C3HC4 (zinc finger)"/>
    <property type="match status" value="1"/>
</dbReference>
<dbReference type="InterPro" id="IPR002867">
    <property type="entry name" value="IBR_dom"/>
</dbReference>
<keyword evidence="11" id="KW-0677">Repeat</keyword>
<evidence type="ECO:0000256" key="13">
    <source>
        <dbReference type="ARBA" id="ARBA00022786"/>
    </source>
</evidence>
<evidence type="ECO:0000256" key="8">
    <source>
        <dbReference type="ARBA" id="ARBA00022692"/>
    </source>
</evidence>
<protein>
    <recommendedName>
        <fullName evidence="22">E3 ubiquitin-protein ligase RNF144B</fullName>
        <ecNumber evidence="5">2.3.2.31</ecNumber>
    </recommendedName>
    <alternativeName>
        <fullName evidence="23">RING finger protein 144B</fullName>
    </alternativeName>
</protein>
<sequence>MELCEPPDCCECEAAAAAAAPSEEPAEQPPAAQSFLEVKHSDESSNLQNLFASGELKAPPSAAAPWTEFAERPAQALHLALHDAVGVCGQLAAVVPLGFALQFGLVHVLVDHLEHCLGHLQLPALGHDKGEVAIQLLIDVRADVEGVVCVDLAPRWHQWRRVLLQVHLRPVDAGEERLLLDFGGAAAPTAEALIDVSGQEALQQGADLRRRGVGEVRADGQRHTVDLVFVPSLVMPERAVLPLSSLPQHALPLSPPSCSAAPTRTRWDQPNAHINVQLQVLPLAEAGEPVRFEERLKALLLEDVADFRGVRPESVLRQEVGPTRGREQFLDIFHQRHAEAVALSQQFLHDEGVVYVPPQLQAHLFAVELFEFLYLLVEGEHLGELLHLLLYKFFEEQKAKALVEDLVECDFASLAEVLDHHASNAKNLKAKNSIFPKPGFRQMLQRLSGRKRSGRSQCKLCMEDVAKSDMMTLRDCGCAFCRPCMERYVTLLIREGNVGFISCPDGACSRIGELLPSEIESLCSAQLYRRYLHLCFLKEVEMDPRRTFCPRAGCETVFSVPGPRDRKFSLGRRRRKRPERGWRVSCPACGLVFCSRCKLEWHRGIDCDQQLARTHGILFTQPQDAPVKRCPVCAIPIERDHGCAQMMCKRCRHIFCWYCLAKLDGDFFLRHYDNGPCRYKLGHSRASLMLHRVSVGAIFFGFSLLVVIVSPFVLLAAPFILCCKCRSLCRRCRADANDGDSCVGDETGGCGGSGDAPAFTDATLRLFGAEAASSEGDSAIALTPAAAVAEAGAAAEAETRVEVQVVRAEVTAEAEADC</sequence>
<dbReference type="InterPro" id="IPR017907">
    <property type="entry name" value="Znf_RING_CS"/>
</dbReference>
<dbReference type="SUPFAM" id="SSF57850">
    <property type="entry name" value="RING/U-box"/>
    <property type="match status" value="3"/>
</dbReference>
<evidence type="ECO:0000313" key="29">
    <source>
        <dbReference type="WBParaSite" id="maker-uti_cns_0003391-snap-gene-0.2-mRNA-1"/>
    </source>
</evidence>
<keyword evidence="6" id="KW-0963">Cytoplasm</keyword>
<reference evidence="29" key="1">
    <citation type="submission" date="2016-11" db="UniProtKB">
        <authorList>
            <consortium name="WormBaseParasite"/>
        </authorList>
    </citation>
    <scope>IDENTIFICATION</scope>
</reference>
<evidence type="ECO:0000256" key="18">
    <source>
        <dbReference type="ARBA" id="ARBA00023136"/>
    </source>
</evidence>
<dbReference type="GO" id="GO:0006915">
    <property type="term" value="P:apoptotic process"/>
    <property type="evidence" value="ECO:0007669"/>
    <property type="project" value="UniProtKB-KW"/>
</dbReference>